<dbReference type="Gene3D" id="3.90.1560.10">
    <property type="entry name" value="ComB-like"/>
    <property type="match status" value="1"/>
</dbReference>
<organism evidence="9 10">
    <name type="scientific">Prochlorococcus marinus (strain AS9601)</name>
    <dbReference type="NCBI Taxonomy" id="146891"/>
    <lineage>
        <taxon>Bacteria</taxon>
        <taxon>Bacillati</taxon>
        <taxon>Cyanobacteriota</taxon>
        <taxon>Cyanophyceae</taxon>
        <taxon>Synechococcales</taxon>
        <taxon>Prochlorococcaceae</taxon>
        <taxon>Prochlorococcus</taxon>
    </lineage>
</organism>
<dbReference type="OrthoDB" id="4913at2"/>
<dbReference type="STRING" id="146891.A9601_06701"/>
<comment type="similarity">
    <text evidence="2 8">Belongs to the ComB family.</text>
</comment>
<dbReference type="eggNOG" id="COG2045">
    <property type="taxonomic scope" value="Bacteria"/>
</dbReference>
<keyword evidence="5 8" id="KW-0378">Hydrolase</keyword>
<dbReference type="NCBIfam" id="NF002053">
    <property type="entry name" value="PRK00886.1-2"/>
    <property type="match status" value="1"/>
</dbReference>
<evidence type="ECO:0000256" key="1">
    <source>
        <dbReference type="ARBA" id="ARBA00001946"/>
    </source>
</evidence>
<comment type="catalytic activity">
    <reaction evidence="7 8">
        <text>(2R)-O-phospho-3-sulfolactate + H2O = (2R)-3-sulfolactate + phosphate</text>
        <dbReference type="Rhea" id="RHEA:23416"/>
        <dbReference type="ChEBI" id="CHEBI:15377"/>
        <dbReference type="ChEBI" id="CHEBI:15597"/>
        <dbReference type="ChEBI" id="CHEBI:43474"/>
        <dbReference type="ChEBI" id="CHEBI:58738"/>
        <dbReference type="EC" id="3.1.3.71"/>
    </reaction>
</comment>
<evidence type="ECO:0000313" key="9">
    <source>
        <dbReference type="EMBL" id="ABM69956.1"/>
    </source>
</evidence>
<evidence type="ECO:0000256" key="2">
    <source>
        <dbReference type="ARBA" id="ARBA00009997"/>
    </source>
</evidence>
<reference evidence="9 10" key="1">
    <citation type="journal article" date="2007" name="PLoS Genet.">
        <title>Patterns and implications of gene gain and loss in the evolution of Prochlorococcus.</title>
        <authorList>
            <person name="Kettler G.C."/>
            <person name="Martiny A.C."/>
            <person name="Huang K."/>
            <person name="Zucker J."/>
            <person name="Coleman M.L."/>
            <person name="Rodrigue S."/>
            <person name="Chen F."/>
            <person name="Lapidus A."/>
            <person name="Ferriera S."/>
            <person name="Johnson J."/>
            <person name="Steglich C."/>
            <person name="Church G.M."/>
            <person name="Richardson P."/>
            <person name="Chisholm S.W."/>
        </authorList>
    </citation>
    <scope>NUCLEOTIDE SEQUENCE [LARGE SCALE GENOMIC DNA]</scope>
    <source>
        <strain evidence="9 10">AS9601</strain>
    </source>
</reference>
<dbReference type="FunFam" id="3.90.1560.10:FF:000001">
    <property type="entry name" value="Probable 2-phosphosulfolactate phosphatase"/>
    <property type="match status" value="1"/>
</dbReference>
<evidence type="ECO:0000256" key="7">
    <source>
        <dbReference type="ARBA" id="ARBA00033711"/>
    </source>
</evidence>
<evidence type="ECO:0000256" key="3">
    <source>
        <dbReference type="ARBA" id="ARBA00012953"/>
    </source>
</evidence>
<dbReference type="HAMAP" id="MF_00490">
    <property type="entry name" value="ComB"/>
    <property type="match status" value="1"/>
</dbReference>
<proteinExistence type="inferred from homology"/>
<evidence type="ECO:0000256" key="6">
    <source>
        <dbReference type="ARBA" id="ARBA00022842"/>
    </source>
</evidence>
<dbReference type="PANTHER" id="PTHR37311">
    <property type="entry name" value="2-PHOSPHOSULFOLACTATE PHOSPHATASE-RELATED"/>
    <property type="match status" value="1"/>
</dbReference>
<gene>
    <name evidence="8" type="primary">comB</name>
    <name evidence="9" type="ordered locus">A9601_06701</name>
</gene>
<dbReference type="PANTHER" id="PTHR37311:SF1">
    <property type="entry name" value="2-PHOSPHOSULFOLACTATE PHOSPHATASE-RELATED"/>
    <property type="match status" value="1"/>
</dbReference>
<dbReference type="EC" id="3.1.3.71" evidence="3 8"/>
<dbReference type="GO" id="GO:0000287">
    <property type="term" value="F:magnesium ion binding"/>
    <property type="evidence" value="ECO:0007669"/>
    <property type="project" value="UniProtKB-UniRule"/>
</dbReference>
<dbReference type="EMBL" id="CP000551">
    <property type="protein sequence ID" value="ABM69956.1"/>
    <property type="molecule type" value="Genomic_DNA"/>
</dbReference>
<dbReference type="AlphaFoldDB" id="A2BQ95"/>
<keyword evidence="6 8" id="KW-0460">Magnesium</keyword>
<sequence length="249" mass="27536">MRQKDLVINLTYYHVAKDVPETSPDIAVVIDVLRATTTISWALKNGADSIQVFADLDLLKESAMKWQVEKRLMLGERGGKKIEGFDLGNSPLSVTKKVVNGKRLFMSTTNGTKSLQKVQNAQHLFAMGLPNRKAVAEKIISLKSENVLILGSGWEGSYSLEDSLAAGALATYLKQNGDFEINILNDELQAALALWDFWKNDILKCLKTATHGKRLTSLGDYEDDFKCCSELDCLDIVPAQVERGVIRAS</sequence>
<name>A2BQ95_PROMS</name>
<comment type="cofactor">
    <cofactor evidence="1 8">
        <name>Mg(2+)</name>
        <dbReference type="ChEBI" id="CHEBI:18420"/>
    </cofactor>
</comment>
<dbReference type="Pfam" id="PF04029">
    <property type="entry name" value="2-ph_phosp"/>
    <property type="match status" value="1"/>
</dbReference>
<evidence type="ECO:0000256" key="8">
    <source>
        <dbReference type="HAMAP-Rule" id="MF_00490"/>
    </source>
</evidence>
<dbReference type="InterPro" id="IPR036702">
    <property type="entry name" value="ComB-like_sf"/>
</dbReference>
<dbReference type="HOGENOM" id="CLU_070028_0_1_3"/>
<dbReference type="KEGG" id="pmb:A9601_06701"/>
<dbReference type="Proteomes" id="UP000002590">
    <property type="component" value="Chromosome"/>
</dbReference>
<evidence type="ECO:0000313" key="10">
    <source>
        <dbReference type="Proteomes" id="UP000002590"/>
    </source>
</evidence>
<evidence type="ECO:0000256" key="5">
    <source>
        <dbReference type="ARBA" id="ARBA00022801"/>
    </source>
</evidence>
<dbReference type="SUPFAM" id="SSF142823">
    <property type="entry name" value="ComB-like"/>
    <property type="match status" value="1"/>
</dbReference>
<accession>A2BQ95</accession>
<dbReference type="GO" id="GO:0050545">
    <property type="term" value="F:sulfopyruvate decarboxylase activity"/>
    <property type="evidence" value="ECO:0007669"/>
    <property type="project" value="TreeGrafter"/>
</dbReference>
<dbReference type="GO" id="GO:0050532">
    <property type="term" value="F:2-phosphosulfolactate phosphatase activity"/>
    <property type="evidence" value="ECO:0007669"/>
    <property type="project" value="UniProtKB-UniRule"/>
</dbReference>
<evidence type="ECO:0000256" key="4">
    <source>
        <dbReference type="ARBA" id="ARBA00021948"/>
    </source>
</evidence>
<dbReference type="InterPro" id="IPR005238">
    <property type="entry name" value="ComB-like"/>
</dbReference>
<protein>
    <recommendedName>
        <fullName evidence="4 8">Probable 2-phosphosulfolactate phosphatase</fullName>
        <ecNumber evidence="3 8">3.1.3.71</ecNumber>
    </recommendedName>
</protein>